<comment type="caution">
    <text evidence="1">The sequence shown here is derived from an EMBL/GenBank/DDBJ whole genome shotgun (WGS) entry which is preliminary data.</text>
</comment>
<evidence type="ECO:0000313" key="2">
    <source>
        <dbReference type="Proteomes" id="UP000606044"/>
    </source>
</evidence>
<dbReference type="PANTHER" id="PTHR43434">
    <property type="entry name" value="PHOSPHOGLYCOLATE PHOSPHATASE"/>
    <property type="match status" value="1"/>
</dbReference>
<dbReference type="GO" id="GO:0006281">
    <property type="term" value="P:DNA repair"/>
    <property type="evidence" value="ECO:0007669"/>
    <property type="project" value="TreeGrafter"/>
</dbReference>
<gene>
    <name evidence="1" type="ORF">GCM10007301_19740</name>
</gene>
<dbReference type="InterPro" id="IPR041492">
    <property type="entry name" value="HAD_2"/>
</dbReference>
<dbReference type="EMBL" id="BMCT01000002">
    <property type="protein sequence ID" value="GGF60063.1"/>
    <property type="molecule type" value="Genomic_DNA"/>
</dbReference>
<evidence type="ECO:0000313" key="1">
    <source>
        <dbReference type="EMBL" id="GGF60063.1"/>
    </source>
</evidence>
<dbReference type="SFLD" id="SFLDS00003">
    <property type="entry name" value="Haloacid_Dehalogenase"/>
    <property type="match status" value="1"/>
</dbReference>
<dbReference type="SFLD" id="SFLDG01129">
    <property type="entry name" value="C1.5:_HAD__Beta-PGM__Phosphata"/>
    <property type="match status" value="1"/>
</dbReference>
<dbReference type="InterPro" id="IPR023214">
    <property type="entry name" value="HAD_sf"/>
</dbReference>
<protein>
    <submittedName>
        <fullName evidence="1">Phosphoglycolate phosphatase</fullName>
    </submittedName>
</protein>
<sequence length="213" mass="23019">MTKPAYDLVIFDFDGTLADTFPWFCSVLNDTARQFDFRQVAADEVDDLRQLGAREIMARLGVPVWKVPAIALHMRRLAAASSHALFPDVEDTLQSLRMHGTRLAVVSSNSEDTVRRTLGSAGSHIDAFSCGASLWGKAAKLRAMARQLAPATARTIAIGDEVRDIEAARTAGIASGAVSFGYNAPAALLALNPDRIFIDFRDIQEQLLGLSGS</sequence>
<keyword evidence="2" id="KW-1185">Reference proteome</keyword>
<dbReference type="RefSeq" id="WP_188577950.1">
    <property type="nucleotide sequence ID" value="NZ_BMCT01000002.1"/>
</dbReference>
<dbReference type="Pfam" id="PF13419">
    <property type="entry name" value="HAD_2"/>
    <property type="match status" value="1"/>
</dbReference>
<dbReference type="SUPFAM" id="SSF56784">
    <property type="entry name" value="HAD-like"/>
    <property type="match status" value="1"/>
</dbReference>
<dbReference type="AlphaFoldDB" id="A0A917BXK5"/>
<dbReference type="InterPro" id="IPR036412">
    <property type="entry name" value="HAD-like_sf"/>
</dbReference>
<dbReference type="GO" id="GO:0008967">
    <property type="term" value="F:phosphoglycolate phosphatase activity"/>
    <property type="evidence" value="ECO:0007669"/>
    <property type="project" value="TreeGrafter"/>
</dbReference>
<dbReference type="Proteomes" id="UP000606044">
    <property type="component" value="Unassembled WGS sequence"/>
</dbReference>
<dbReference type="Gene3D" id="3.40.50.1000">
    <property type="entry name" value="HAD superfamily/HAD-like"/>
    <property type="match status" value="1"/>
</dbReference>
<name>A0A917BXK5_9HYPH</name>
<accession>A0A917BXK5</accession>
<reference evidence="1" key="1">
    <citation type="journal article" date="2014" name="Int. J. Syst. Evol. Microbiol.">
        <title>Complete genome sequence of Corynebacterium casei LMG S-19264T (=DSM 44701T), isolated from a smear-ripened cheese.</title>
        <authorList>
            <consortium name="US DOE Joint Genome Institute (JGI-PGF)"/>
            <person name="Walter F."/>
            <person name="Albersmeier A."/>
            <person name="Kalinowski J."/>
            <person name="Ruckert C."/>
        </authorList>
    </citation>
    <scope>NUCLEOTIDE SEQUENCE</scope>
    <source>
        <strain evidence="1">CCM 7897</strain>
    </source>
</reference>
<proteinExistence type="predicted"/>
<organism evidence="1 2">
    <name type="scientific">Azorhizobium oxalatiphilum</name>
    <dbReference type="NCBI Taxonomy" id="980631"/>
    <lineage>
        <taxon>Bacteria</taxon>
        <taxon>Pseudomonadati</taxon>
        <taxon>Pseudomonadota</taxon>
        <taxon>Alphaproteobacteria</taxon>
        <taxon>Hyphomicrobiales</taxon>
        <taxon>Xanthobacteraceae</taxon>
        <taxon>Azorhizobium</taxon>
    </lineage>
</organism>
<dbReference type="PANTHER" id="PTHR43434:SF13">
    <property type="entry name" value="PHOSPHOGLYCOLATE PHOSPHATASE"/>
    <property type="match status" value="1"/>
</dbReference>
<dbReference type="GO" id="GO:0005829">
    <property type="term" value="C:cytosol"/>
    <property type="evidence" value="ECO:0007669"/>
    <property type="project" value="TreeGrafter"/>
</dbReference>
<dbReference type="InterPro" id="IPR050155">
    <property type="entry name" value="HAD-like_hydrolase_sf"/>
</dbReference>
<reference evidence="1" key="2">
    <citation type="submission" date="2020-09" db="EMBL/GenBank/DDBJ databases">
        <authorList>
            <person name="Sun Q."/>
            <person name="Sedlacek I."/>
        </authorList>
    </citation>
    <scope>NUCLEOTIDE SEQUENCE</scope>
    <source>
        <strain evidence="1">CCM 7897</strain>
    </source>
</reference>
<dbReference type="InterPro" id="IPR006439">
    <property type="entry name" value="HAD-SF_hydro_IA"/>
</dbReference>
<dbReference type="NCBIfam" id="TIGR01549">
    <property type="entry name" value="HAD-SF-IA-v1"/>
    <property type="match status" value="1"/>
</dbReference>
<dbReference type="Gene3D" id="1.10.150.240">
    <property type="entry name" value="Putative phosphatase, domain 2"/>
    <property type="match status" value="1"/>
</dbReference>
<dbReference type="InterPro" id="IPR023198">
    <property type="entry name" value="PGP-like_dom2"/>
</dbReference>